<evidence type="ECO:0000313" key="16">
    <source>
        <dbReference type="Proteomes" id="UP001174694"/>
    </source>
</evidence>
<evidence type="ECO:0000256" key="7">
    <source>
        <dbReference type="ARBA" id="ARBA00022827"/>
    </source>
</evidence>
<evidence type="ECO:0000256" key="12">
    <source>
        <dbReference type="ARBA" id="ARBA00023797"/>
    </source>
</evidence>
<dbReference type="GO" id="GO:0003958">
    <property type="term" value="F:NADPH-hemoprotein reductase activity"/>
    <property type="evidence" value="ECO:0007669"/>
    <property type="project" value="UniProtKB-EC"/>
</dbReference>
<dbReference type="PRINTS" id="PR00371">
    <property type="entry name" value="FPNCR"/>
</dbReference>
<dbReference type="Gene3D" id="3.40.50.80">
    <property type="entry name" value="Nucleotide-binding domain of ferredoxin-NADP reductase (FNR) module"/>
    <property type="match status" value="1"/>
</dbReference>
<comment type="caution">
    <text evidence="15">The sequence shown here is derived from an EMBL/GenBank/DDBJ whole genome shotgun (WGS) entry which is preliminary data.</text>
</comment>
<dbReference type="InterPro" id="IPR001709">
    <property type="entry name" value="Flavoprot_Pyr_Nucl_cyt_Rdtase"/>
</dbReference>
<dbReference type="SUPFAM" id="SSF52343">
    <property type="entry name" value="Ferredoxin reductase-like, C-terminal NADP-linked domain"/>
    <property type="match status" value="1"/>
</dbReference>
<dbReference type="SUPFAM" id="SSF63380">
    <property type="entry name" value="Riboflavin synthase domain-like"/>
    <property type="match status" value="1"/>
</dbReference>
<dbReference type="InterPro" id="IPR017927">
    <property type="entry name" value="FAD-bd_FR_type"/>
</dbReference>
<dbReference type="InterPro" id="IPR001094">
    <property type="entry name" value="Flavdoxin-like"/>
</dbReference>
<reference evidence="15" key="1">
    <citation type="submission" date="2022-07" db="EMBL/GenBank/DDBJ databases">
        <title>Fungi with potential for degradation of polypropylene.</title>
        <authorList>
            <person name="Gostincar C."/>
        </authorList>
    </citation>
    <scope>NUCLEOTIDE SEQUENCE</scope>
    <source>
        <strain evidence="15">EXF-13308</strain>
    </source>
</reference>
<keyword evidence="10" id="KW-0560">Oxidoreductase</keyword>
<dbReference type="PROSITE" id="PS51384">
    <property type="entry name" value="FAD_FR"/>
    <property type="match status" value="1"/>
</dbReference>
<dbReference type="Pfam" id="PF00258">
    <property type="entry name" value="Flavodoxin_1"/>
    <property type="match status" value="1"/>
</dbReference>
<dbReference type="Proteomes" id="UP001174694">
    <property type="component" value="Unassembled WGS sequence"/>
</dbReference>
<comment type="cofactor">
    <cofactor evidence="2">
        <name>FAD</name>
        <dbReference type="ChEBI" id="CHEBI:57692"/>
    </cofactor>
</comment>
<accession>A0AA38RCF7</accession>
<proteinExistence type="predicted"/>
<keyword evidence="8" id="KW-0521">NADP</keyword>
<evidence type="ECO:0000256" key="8">
    <source>
        <dbReference type="ARBA" id="ARBA00022857"/>
    </source>
</evidence>
<keyword evidence="3" id="KW-0285">Flavoprotein</keyword>
<dbReference type="Gene3D" id="2.40.30.10">
    <property type="entry name" value="Translation factors"/>
    <property type="match status" value="1"/>
</dbReference>
<dbReference type="InterPro" id="IPR029039">
    <property type="entry name" value="Flavoprotein-like_sf"/>
</dbReference>
<dbReference type="AlphaFoldDB" id="A0AA38RCF7"/>
<name>A0AA38RCF7_9PEZI</name>
<evidence type="ECO:0000256" key="11">
    <source>
        <dbReference type="ARBA" id="ARBA00023136"/>
    </source>
</evidence>
<dbReference type="FunFam" id="3.40.50.360:FF:000024">
    <property type="entry name" value="NADPH--cytochrome P450 reductase"/>
    <property type="match status" value="1"/>
</dbReference>
<evidence type="ECO:0000256" key="10">
    <source>
        <dbReference type="ARBA" id="ARBA00023002"/>
    </source>
</evidence>
<dbReference type="PRINTS" id="PR00369">
    <property type="entry name" value="FLAVODOXIN"/>
</dbReference>
<keyword evidence="16" id="KW-1185">Reference proteome</keyword>
<evidence type="ECO:0000256" key="3">
    <source>
        <dbReference type="ARBA" id="ARBA00022630"/>
    </source>
</evidence>
<evidence type="ECO:0000256" key="4">
    <source>
        <dbReference type="ARBA" id="ARBA00022643"/>
    </source>
</evidence>
<dbReference type="GO" id="GO:0010181">
    <property type="term" value="F:FMN binding"/>
    <property type="evidence" value="ECO:0007669"/>
    <property type="project" value="InterPro"/>
</dbReference>
<protein>
    <recommendedName>
        <fullName evidence="12">NADPH--hemoprotein reductase</fullName>
        <ecNumber evidence="12">1.6.2.4</ecNumber>
    </recommendedName>
</protein>
<keyword evidence="11" id="KW-0472">Membrane</keyword>
<dbReference type="PANTHER" id="PTHR19384">
    <property type="entry name" value="NITRIC OXIDE SYNTHASE-RELATED"/>
    <property type="match status" value="1"/>
</dbReference>
<dbReference type="InterPro" id="IPR003097">
    <property type="entry name" value="CysJ-like_FAD-binding"/>
</dbReference>
<dbReference type="GO" id="GO:0005829">
    <property type="term" value="C:cytosol"/>
    <property type="evidence" value="ECO:0007669"/>
    <property type="project" value="TreeGrafter"/>
</dbReference>
<dbReference type="InterPro" id="IPR023173">
    <property type="entry name" value="NADPH_Cyt_P450_Rdtase_alpha"/>
</dbReference>
<evidence type="ECO:0000259" key="13">
    <source>
        <dbReference type="PROSITE" id="PS50902"/>
    </source>
</evidence>
<dbReference type="Pfam" id="PF00175">
    <property type="entry name" value="NAD_binding_1"/>
    <property type="match status" value="1"/>
</dbReference>
<feature type="domain" description="FAD-binding FR-type" evidence="14">
    <location>
        <begin position="215"/>
        <end position="460"/>
    </location>
</feature>
<dbReference type="GO" id="GO:0050660">
    <property type="term" value="F:flavin adenine dinucleotide binding"/>
    <property type="evidence" value="ECO:0007669"/>
    <property type="project" value="TreeGrafter"/>
</dbReference>
<dbReference type="PANTHER" id="PTHR19384:SF17">
    <property type="entry name" value="NADPH--CYTOCHROME P450 REDUCTASE"/>
    <property type="match status" value="1"/>
</dbReference>
<dbReference type="EC" id="1.6.2.4" evidence="12"/>
<keyword evidence="6" id="KW-0256">Endoplasmic reticulum</keyword>
<dbReference type="PROSITE" id="PS50902">
    <property type="entry name" value="FLAVODOXIN_LIKE"/>
    <property type="match status" value="1"/>
</dbReference>
<keyword evidence="9" id="KW-1133">Transmembrane helix</keyword>
<feature type="domain" description="Flavodoxin-like" evidence="13">
    <location>
        <begin position="8"/>
        <end position="162"/>
    </location>
</feature>
<dbReference type="Pfam" id="PF00667">
    <property type="entry name" value="FAD_binding_1"/>
    <property type="match status" value="1"/>
</dbReference>
<dbReference type="Gene3D" id="1.20.990.10">
    <property type="entry name" value="NADPH-cytochrome p450 Reductase, Chain A, domain 3"/>
    <property type="match status" value="1"/>
</dbReference>
<sequence>MKETGKNCVVFFGSQTGNAHDIAEKLAKEGHARFGLETLVADLDDYDYDTLTSLTGDKVAMFVLSSYGEGEPTDNAEGFYQFITHEDPTFSVDTDGGAPLQKMRYAAFGLGNSTYEHYNAVVRKVDASLQQLGACRVGAVGEGDDAKGTMEDSFLSWKEDMWSSLRSAMNLDEHNARCEPAFVVSESQSFKEFVYLGERSSDELLGTRNSIHGPHNPAIVNVFNSEELFNSKDRNCVHMELDIGGSCLSYQTGDHVAIWPVNANVEVDRFLRVFGLLEKRHTTINISAVDSTANIPIPSPTTYDAAARYYLEIAGPVSRQSLATLADFAADADQKSLLLELSKDSSRFRDVVSSQLLNWAQLIETISTGDLTCPVPFAVLLECVRPLQPRYYSISSSSIVQPHTVSITAVVESTTFPSRQFRGVASNFLLALKHQQNREKVTTDAPSHDLSGPRDKYELSLPIHIRRSTFRLPEDNSRPIIMIGPGTGVAPFRAFIQERAARVQDGVSIGKCVLFYGCRTESEDFIYRNEWEEHKGVLGNSFELYTAFSRQTSTKFYVQHLLVEHANHVLPLLLDGEGYLYICGDTRMARESSGRFQEDVW</sequence>
<keyword evidence="4" id="KW-0288">FMN</keyword>
<dbReference type="Gene3D" id="3.40.50.360">
    <property type="match status" value="1"/>
</dbReference>
<dbReference type="InterPro" id="IPR039261">
    <property type="entry name" value="FNR_nucleotide-bd"/>
</dbReference>
<keyword evidence="5" id="KW-0812">Transmembrane</keyword>
<organism evidence="15 16">
    <name type="scientific">Pleurostoma richardsiae</name>
    <dbReference type="NCBI Taxonomy" id="41990"/>
    <lineage>
        <taxon>Eukaryota</taxon>
        <taxon>Fungi</taxon>
        <taxon>Dikarya</taxon>
        <taxon>Ascomycota</taxon>
        <taxon>Pezizomycotina</taxon>
        <taxon>Sordariomycetes</taxon>
        <taxon>Sordariomycetidae</taxon>
        <taxon>Calosphaeriales</taxon>
        <taxon>Pleurostomataceae</taxon>
        <taxon>Pleurostoma</taxon>
    </lineage>
</organism>
<evidence type="ECO:0000313" key="15">
    <source>
        <dbReference type="EMBL" id="KAJ9132421.1"/>
    </source>
</evidence>
<dbReference type="SUPFAM" id="SSF52218">
    <property type="entry name" value="Flavoproteins"/>
    <property type="match status" value="1"/>
</dbReference>
<evidence type="ECO:0000256" key="1">
    <source>
        <dbReference type="ARBA" id="ARBA00001917"/>
    </source>
</evidence>
<evidence type="ECO:0000256" key="2">
    <source>
        <dbReference type="ARBA" id="ARBA00001974"/>
    </source>
</evidence>
<evidence type="ECO:0000256" key="5">
    <source>
        <dbReference type="ARBA" id="ARBA00022692"/>
    </source>
</evidence>
<dbReference type="EMBL" id="JANBVO010000057">
    <property type="protein sequence ID" value="KAJ9132421.1"/>
    <property type="molecule type" value="Genomic_DNA"/>
</dbReference>
<dbReference type="InterPro" id="IPR001433">
    <property type="entry name" value="OxRdtase_FAD/NAD-bd"/>
</dbReference>
<evidence type="ECO:0000259" key="14">
    <source>
        <dbReference type="PROSITE" id="PS51384"/>
    </source>
</evidence>
<gene>
    <name evidence="15" type="ORF">NKR23_g11223</name>
</gene>
<keyword evidence="7" id="KW-0274">FAD</keyword>
<comment type="cofactor">
    <cofactor evidence="1">
        <name>FMN</name>
        <dbReference type="ChEBI" id="CHEBI:58210"/>
    </cofactor>
</comment>
<dbReference type="InterPro" id="IPR008254">
    <property type="entry name" value="Flavodoxin/NO_synth"/>
</dbReference>
<evidence type="ECO:0000256" key="6">
    <source>
        <dbReference type="ARBA" id="ARBA00022824"/>
    </source>
</evidence>
<dbReference type="InterPro" id="IPR017938">
    <property type="entry name" value="Riboflavin_synthase-like_b-brl"/>
</dbReference>
<evidence type="ECO:0000256" key="9">
    <source>
        <dbReference type="ARBA" id="ARBA00022989"/>
    </source>
</evidence>